<dbReference type="InterPro" id="IPR015927">
    <property type="entry name" value="Peptidase_S24_S26A/B/C"/>
</dbReference>
<reference evidence="5" key="2">
    <citation type="journal article" date="2021" name="PeerJ">
        <title>Extensive microbial diversity within the chicken gut microbiome revealed by metagenomics and culture.</title>
        <authorList>
            <person name="Gilroy R."/>
            <person name="Ravi A."/>
            <person name="Getino M."/>
            <person name="Pursley I."/>
            <person name="Horton D.L."/>
            <person name="Alikhan N.F."/>
            <person name="Baker D."/>
            <person name="Gharbi K."/>
            <person name="Hall N."/>
            <person name="Watson M."/>
            <person name="Adriaenssens E.M."/>
            <person name="Foster-Nyarko E."/>
            <person name="Jarju S."/>
            <person name="Secka A."/>
            <person name="Antonio M."/>
            <person name="Oren A."/>
            <person name="Chaudhuri R.R."/>
            <person name="La Ragione R."/>
            <person name="Hildebrand F."/>
            <person name="Pallen M.J."/>
        </authorList>
    </citation>
    <scope>NUCLEOTIDE SEQUENCE</scope>
    <source>
        <strain evidence="5">ChiBcolR7-354</strain>
    </source>
</reference>
<dbReference type="SMART" id="SM00530">
    <property type="entry name" value="HTH_XRE"/>
    <property type="match status" value="1"/>
</dbReference>
<dbReference type="InterPro" id="IPR001387">
    <property type="entry name" value="Cro/C1-type_HTH"/>
</dbReference>
<dbReference type="InterPro" id="IPR036286">
    <property type="entry name" value="LexA/Signal_pep-like_sf"/>
</dbReference>
<dbReference type="Pfam" id="PF13560">
    <property type="entry name" value="HTH_31"/>
    <property type="match status" value="1"/>
</dbReference>
<organism evidence="5 6">
    <name type="scientific">Candidatus Scatomorpha intestinavium</name>
    <dbReference type="NCBI Taxonomy" id="2840922"/>
    <lineage>
        <taxon>Bacteria</taxon>
        <taxon>Bacillati</taxon>
        <taxon>Bacillota</taxon>
        <taxon>Clostridia</taxon>
        <taxon>Eubacteriales</taxon>
        <taxon>Candidatus Scatomorpha</taxon>
    </lineage>
</organism>
<dbReference type="GO" id="GO:0003677">
    <property type="term" value="F:DNA binding"/>
    <property type="evidence" value="ECO:0007669"/>
    <property type="project" value="UniProtKB-KW"/>
</dbReference>
<evidence type="ECO:0000259" key="4">
    <source>
        <dbReference type="PROSITE" id="PS50943"/>
    </source>
</evidence>
<dbReference type="PANTHER" id="PTHR40661:SF1">
    <property type="entry name" value="HTH CRO_C1-TYPE DOMAIN-CONTAINING PROTEIN"/>
    <property type="match status" value="1"/>
</dbReference>
<keyword evidence="3" id="KW-0804">Transcription</keyword>
<evidence type="ECO:0000313" key="5">
    <source>
        <dbReference type="EMBL" id="HIQ78599.1"/>
    </source>
</evidence>
<dbReference type="Gene3D" id="1.10.260.40">
    <property type="entry name" value="lambda repressor-like DNA-binding domains"/>
    <property type="match status" value="1"/>
</dbReference>
<keyword evidence="2" id="KW-0238">DNA-binding</keyword>
<dbReference type="Gene3D" id="2.10.109.10">
    <property type="entry name" value="Umud Fragment, subunit A"/>
    <property type="match status" value="1"/>
</dbReference>
<reference evidence="5" key="1">
    <citation type="submission" date="2020-10" db="EMBL/GenBank/DDBJ databases">
        <authorList>
            <person name="Gilroy R."/>
        </authorList>
    </citation>
    <scope>NUCLEOTIDE SEQUENCE</scope>
    <source>
        <strain evidence="5">ChiBcolR7-354</strain>
    </source>
</reference>
<dbReference type="AlphaFoldDB" id="A0A9D0ZFW7"/>
<protein>
    <submittedName>
        <fullName evidence="5">LexA family transcriptional regulator</fullName>
    </submittedName>
</protein>
<dbReference type="CDD" id="cd00093">
    <property type="entry name" value="HTH_XRE"/>
    <property type="match status" value="1"/>
</dbReference>
<name>A0A9D0ZFW7_9FIRM</name>
<keyword evidence="1" id="KW-0805">Transcription regulation</keyword>
<dbReference type="PROSITE" id="PS50943">
    <property type="entry name" value="HTH_CROC1"/>
    <property type="match status" value="1"/>
</dbReference>
<evidence type="ECO:0000313" key="6">
    <source>
        <dbReference type="Proteomes" id="UP000824262"/>
    </source>
</evidence>
<dbReference type="SUPFAM" id="SSF47413">
    <property type="entry name" value="lambda repressor-like DNA-binding domains"/>
    <property type="match status" value="1"/>
</dbReference>
<evidence type="ECO:0000256" key="2">
    <source>
        <dbReference type="ARBA" id="ARBA00023125"/>
    </source>
</evidence>
<dbReference type="PANTHER" id="PTHR40661">
    <property type="match status" value="1"/>
</dbReference>
<dbReference type="Pfam" id="PF00717">
    <property type="entry name" value="Peptidase_S24"/>
    <property type="match status" value="1"/>
</dbReference>
<gene>
    <name evidence="5" type="ORF">IAB77_05005</name>
</gene>
<feature type="domain" description="HTH cro/C1-type" evidence="4">
    <location>
        <begin position="9"/>
        <end position="67"/>
    </location>
</feature>
<evidence type="ECO:0000256" key="1">
    <source>
        <dbReference type="ARBA" id="ARBA00023015"/>
    </source>
</evidence>
<dbReference type="InterPro" id="IPR010982">
    <property type="entry name" value="Lambda_DNA-bd_dom_sf"/>
</dbReference>
<sequence length="235" mass="25101">MRNSLGETLTALRREAGLTQPAVASLLAGLGHPLQPAAISKWEKGQTLPNAAQFLALCRIYGVRDVLSVFLGEPGPLSGLNGEGRRLVEGYVRVLLASGLYPADAPERETPRTIPLYHLAASAGTGQFLDAYSSEPIDASGAPEEADFAVRIAGDSMEPDIKDGQTVFVRSRDELESGQIGIFIFRGDAYCKRLKRDTHGASLVSLNPRYAPIELPDGEQVRVCGEVVGLGPMAD</sequence>
<dbReference type="SUPFAM" id="SSF51306">
    <property type="entry name" value="LexA/Signal peptidase"/>
    <property type="match status" value="1"/>
</dbReference>
<accession>A0A9D0ZFW7</accession>
<proteinExistence type="predicted"/>
<dbReference type="Proteomes" id="UP000824262">
    <property type="component" value="Unassembled WGS sequence"/>
</dbReference>
<comment type="caution">
    <text evidence="5">The sequence shown here is derived from an EMBL/GenBank/DDBJ whole genome shotgun (WGS) entry which is preliminary data.</text>
</comment>
<dbReference type="InterPro" id="IPR039418">
    <property type="entry name" value="LexA-like"/>
</dbReference>
<evidence type="ECO:0000256" key="3">
    <source>
        <dbReference type="ARBA" id="ARBA00023163"/>
    </source>
</evidence>
<dbReference type="CDD" id="cd06529">
    <property type="entry name" value="S24_LexA-like"/>
    <property type="match status" value="1"/>
</dbReference>
<dbReference type="EMBL" id="DVGA01000048">
    <property type="protein sequence ID" value="HIQ78599.1"/>
    <property type="molecule type" value="Genomic_DNA"/>
</dbReference>